<dbReference type="Pfam" id="PF13274">
    <property type="entry name" value="SocA_Panacea"/>
    <property type="match status" value="1"/>
</dbReference>
<evidence type="ECO:0000259" key="1">
    <source>
        <dbReference type="Pfam" id="PF13274"/>
    </source>
</evidence>
<name>A0A650EL32_9HELI</name>
<dbReference type="AlphaFoldDB" id="A0A650EL32"/>
<accession>A0A650EL32</accession>
<feature type="domain" description="Antitoxin SocA-like Panacea" evidence="1">
    <location>
        <begin position="32"/>
        <end position="125"/>
    </location>
</feature>
<dbReference type="InterPro" id="IPR025272">
    <property type="entry name" value="SocA_Panacea"/>
</dbReference>
<proteinExistence type="predicted"/>
<dbReference type="EMBL" id="MN577569">
    <property type="protein sequence ID" value="QGT50439.1"/>
    <property type="molecule type" value="Genomic_DNA"/>
</dbReference>
<organism evidence="2">
    <name type="scientific">uncultured Helicobacter sp</name>
    <dbReference type="NCBI Taxonomy" id="175537"/>
    <lineage>
        <taxon>Bacteria</taxon>
        <taxon>Pseudomonadati</taxon>
        <taxon>Campylobacterota</taxon>
        <taxon>Epsilonproteobacteria</taxon>
        <taxon>Campylobacterales</taxon>
        <taxon>Helicobacteraceae</taxon>
        <taxon>Helicobacter</taxon>
        <taxon>environmental samples</taxon>
    </lineage>
</organism>
<sequence>MKTLNAYDVALYFLYRARELDAGDVISNLKMQKMLYYAQGHFLSIVGTSLFKESIEAWKHGPVVKSIYDRFKKYGKLAIDFKELDHFKHEVYNKTHLDLLPFIFNKYNAYSAWELRNKTHNESPWVDSYDPFITNEIPVELIKDFFIKQAKKEAQSYL</sequence>
<protein>
    <recommendedName>
        <fullName evidence="1">Antitoxin SocA-like Panacea domain-containing protein</fullName>
    </recommendedName>
</protein>
<evidence type="ECO:0000313" key="2">
    <source>
        <dbReference type="EMBL" id="QGT50439.1"/>
    </source>
</evidence>
<reference evidence="2" key="1">
    <citation type="journal article" date="2020" name="J. ISSAAS">
        <title>Lactobacilli and other gastrointestinal microbiota of Peromyscus leucopus, reservoir host for agents of Lyme disease and other zoonoses in North America.</title>
        <authorList>
            <person name="Milovic A."/>
            <person name="Bassam K."/>
            <person name="Shao H."/>
            <person name="Chatzistamou I."/>
            <person name="Tufts D.M."/>
            <person name="Diuk-Wasser M."/>
            <person name="Barbour A.G."/>
        </authorList>
    </citation>
    <scope>NUCLEOTIDE SEQUENCE</scope>
    <source>
        <strain evidence="2">LL4</strain>
    </source>
</reference>
<gene>
    <name evidence="2" type="ORF">Helico5904_1110</name>
</gene>